<evidence type="ECO:0000313" key="5">
    <source>
        <dbReference type="Proteomes" id="UP000078116"/>
    </source>
</evidence>
<proteinExistence type="predicted"/>
<dbReference type="AlphaFoldDB" id="A0A1A9NE44"/>
<dbReference type="STRING" id="1462993.A6V36_20455"/>
<evidence type="ECO:0000256" key="1">
    <source>
        <dbReference type="SAM" id="Coils"/>
    </source>
</evidence>
<dbReference type="Proteomes" id="UP000078116">
    <property type="component" value="Unassembled WGS sequence"/>
</dbReference>
<accession>A0A1A9NE44</accession>
<comment type="caution">
    <text evidence="3">The sequence shown here is derived from an EMBL/GenBank/DDBJ whole genome shotgun (WGS) entry which is preliminary data.</text>
</comment>
<dbReference type="RefSeq" id="WP_064265585.1">
    <property type="nucleotide sequence ID" value="NZ_LXJZ01000040.1"/>
</dbReference>
<sequence length="142" mass="16218">MNAIEEYDAALERLRSGDTIRVPVGTRITNDAVSTEAGRGKGSIKKNRKGFDDLIRRIKEATQEQKANSQVNVETDVSKHNTASNQYFRMYQESLARELSLLYENQNLKEERVKLKSTIEKLNADLAELKRSKAPSKLHRVR</sequence>
<dbReference type="OrthoDB" id="9097377at2"/>
<keyword evidence="1" id="KW-0175">Coiled coil</keyword>
<evidence type="ECO:0000313" key="3">
    <source>
        <dbReference type="EMBL" id="OAJ64408.1"/>
    </source>
</evidence>
<name>A0A1A9NE44_9BURK</name>
<organism evidence="3 5">
    <name type="scientific">Paraburkholderia ginsengiterrae</name>
    <dbReference type="NCBI Taxonomy" id="1462993"/>
    <lineage>
        <taxon>Bacteria</taxon>
        <taxon>Pseudomonadati</taxon>
        <taxon>Pseudomonadota</taxon>
        <taxon>Betaproteobacteria</taxon>
        <taxon>Burkholderiales</taxon>
        <taxon>Burkholderiaceae</taxon>
        <taxon>Paraburkholderia</taxon>
    </lineage>
</organism>
<gene>
    <name evidence="2" type="ORF">A6V36_20455</name>
    <name evidence="3" type="ORF">A6V37_19480</name>
</gene>
<feature type="coiled-coil region" evidence="1">
    <location>
        <begin position="105"/>
        <end position="132"/>
    </location>
</feature>
<evidence type="ECO:0000313" key="4">
    <source>
        <dbReference type="Proteomes" id="UP000077961"/>
    </source>
</evidence>
<dbReference type="EMBL" id="LXJZ01000040">
    <property type="protein sequence ID" value="OAJ62747.1"/>
    <property type="molecule type" value="Genomic_DNA"/>
</dbReference>
<dbReference type="EMBL" id="LXKA01000109">
    <property type="protein sequence ID" value="OAJ64408.1"/>
    <property type="molecule type" value="Genomic_DNA"/>
</dbReference>
<keyword evidence="4" id="KW-1185">Reference proteome</keyword>
<dbReference type="Proteomes" id="UP000077961">
    <property type="component" value="Unassembled WGS sequence"/>
</dbReference>
<evidence type="ECO:0000313" key="2">
    <source>
        <dbReference type="EMBL" id="OAJ62747.1"/>
    </source>
</evidence>
<protein>
    <submittedName>
        <fullName evidence="3">Uncharacterized protein</fullName>
    </submittedName>
</protein>
<reference evidence="4 5" key="1">
    <citation type="submission" date="2016-04" db="EMBL/GenBank/DDBJ databases">
        <title>Reclassification of Paraburkholderia panaciterrae (Farh et al. 2015) Dobritsa &amp; Samadpour 2016 as a later homotypic synonym of Paraburkholderia ginsengiterrae (Farh et al. 2015) Dobritsa &amp; Samadpour 2016.</title>
        <authorList>
            <person name="Dobritsa A.P."/>
            <person name="Kutumbaka K."/>
            <person name="Samadpour M."/>
        </authorList>
    </citation>
    <scope>NUCLEOTIDE SEQUENCE [LARGE SCALE GENOMIC DNA]</scope>
    <source>
        <strain evidence="3 5">DCY85</strain>
        <strain evidence="2 4">DCY85-1</strain>
    </source>
</reference>